<dbReference type="GO" id="GO:0046428">
    <property type="term" value="F:1,4-dihydroxy-2-naphthoate polyprenyltransferase activity"/>
    <property type="evidence" value="ECO:0007669"/>
    <property type="project" value="UniProtKB-EC"/>
</dbReference>
<dbReference type="InterPro" id="IPR026046">
    <property type="entry name" value="UBIAD1"/>
</dbReference>
<dbReference type="RefSeq" id="WP_377940542.1">
    <property type="nucleotide sequence ID" value="NZ_JBHUCX010000002.1"/>
</dbReference>
<sequence length="310" mass="34200">MTTERKEATKRMTKQQFGVWWRLFRPFTLTASIVPVLVGTGLAMPSTHFHTSLFIAMLLASILIQSATNMFNEYYDYKRGLDDENMVGISGTIVRDGIQPKVVLALGWISVLVALLIGVYLCTQTTWWLALIGAACVMVGYMYSGGPWPLAYTPFGELAASTAMGPVIVLISFYLQTGDITWRAALVSIPIGLLIGAILLANNIRDMDQDKRGGRKTIAILVGRQRGRVLFGSVFGMTYLLVIALVVLGFLTPWALVVLATIPTAVYVTRLYYRFTEPAKLHAAVKGTSNLLFRFGVLMFCAMIVSMIHI</sequence>
<evidence type="ECO:0000313" key="10">
    <source>
        <dbReference type="EMBL" id="MFD1673196.1"/>
    </source>
</evidence>
<evidence type="ECO:0000256" key="3">
    <source>
        <dbReference type="ARBA" id="ARBA00022475"/>
    </source>
</evidence>
<protein>
    <recommendedName>
        <fullName evidence="8 9">1,4-dihydroxy-2-naphthoate octaprenyltransferase</fullName>
        <shortName evidence="8">DHNA-octaprenyltransferase</shortName>
        <ecNumber evidence="8 9">2.5.1.74</ecNumber>
    </recommendedName>
</protein>
<dbReference type="PANTHER" id="PTHR13929:SF0">
    <property type="entry name" value="UBIA PRENYLTRANSFERASE DOMAIN-CONTAINING PROTEIN 1"/>
    <property type="match status" value="1"/>
</dbReference>
<dbReference type="Gene3D" id="1.20.120.1780">
    <property type="entry name" value="UbiA prenyltransferase"/>
    <property type="match status" value="1"/>
</dbReference>
<feature type="transmembrane region" description="Helical" evidence="8">
    <location>
        <begin position="127"/>
        <end position="143"/>
    </location>
</feature>
<dbReference type="NCBIfam" id="TIGR00751">
    <property type="entry name" value="menA"/>
    <property type="match status" value="1"/>
</dbReference>
<dbReference type="Gene3D" id="1.10.357.140">
    <property type="entry name" value="UbiA prenyltransferase"/>
    <property type="match status" value="1"/>
</dbReference>
<dbReference type="Pfam" id="PF01040">
    <property type="entry name" value="UbiA"/>
    <property type="match status" value="1"/>
</dbReference>
<dbReference type="CDD" id="cd13962">
    <property type="entry name" value="PT_UbiA_UBIAD1"/>
    <property type="match status" value="1"/>
</dbReference>
<reference evidence="11" key="1">
    <citation type="journal article" date="2019" name="Int. J. Syst. Evol. Microbiol.">
        <title>The Global Catalogue of Microorganisms (GCM) 10K type strain sequencing project: providing services to taxonomists for standard genome sequencing and annotation.</title>
        <authorList>
            <consortium name="The Broad Institute Genomics Platform"/>
            <consortium name="The Broad Institute Genome Sequencing Center for Infectious Disease"/>
            <person name="Wu L."/>
            <person name="Ma J."/>
        </authorList>
    </citation>
    <scope>NUCLEOTIDE SEQUENCE [LARGE SCALE GENOMIC DNA]</scope>
    <source>
        <strain evidence="11">CGMCC 1.12286</strain>
    </source>
</reference>
<dbReference type="InterPro" id="IPR004657">
    <property type="entry name" value="MenA"/>
</dbReference>
<comment type="similarity">
    <text evidence="8">Belongs to the MenA family. Type 1 subfamily.</text>
</comment>
<keyword evidence="7 8" id="KW-0472">Membrane</keyword>
<keyword evidence="11" id="KW-1185">Reference proteome</keyword>
<dbReference type="Proteomes" id="UP001597079">
    <property type="component" value="Unassembled WGS sequence"/>
</dbReference>
<keyword evidence="4 8" id="KW-0808">Transferase</keyword>
<evidence type="ECO:0000256" key="5">
    <source>
        <dbReference type="ARBA" id="ARBA00022692"/>
    </source>
</evidence>
<dbReference type="EMBL" id="JBHUCX010000002">
    <property type="protein sequence ID" value="MFD1673196.1"/>
    <property type="molecule type" value="Genomic_DNA"/>
</dbReference>
<feature type="transmembrane region" description="Helical" evidence="8">
    <location>
        <begin position="254"/>
        <end position="272"/>
    </location>
</feature>
<organism evidence="10 11">
    <name type="scientific">Alicyclobacillus fodiniaquatilis</name>
    <dbReference type="NCBI Taxonomy" id="1661150"/>
    <lineage>
        <taxon>Bacteria</taxon>
        <taxon>Bacillati</taxon>
        <taxon>Bacillota</taxon>
        <taxon>Bacilli</taxon>
        <taxon>Bacillales</taxon>
        <taxon>Alicyclobacillaceae</taxon>
        <taxon>Alicyclobacillus</taxon>
    </lineage>
</organism>
<feature type="transmembrane region" description="Helical" evidence="8">
    <location>
        <begin position="102"/>
        <end position="121"/>
    </location>
</feature>
<dbReference type="InterPro" id="IPR000537">
    <property type="entry name" value="UbiA_prenyltransferase"/>
</dbReference>
<feature type="transmembrane region" description="Helical" evidence="8">
    <location>
        <begin position="229"/>
        <end position="248"/>
    </location>
</feature>
<feature type="transmembrane region" description="Helical" evidence="8">
    <location>
        <begin position="180"/>
        <end position="202"/>
    </location>
</feature>
<dbReference type="InterPro" id="IPR044878">
    <property type="entry name" value="UbiA_sf"/>
</dbReference>
<comment type="pathway">
    <text evidence="8">Quinol/quinone metabolism; menaquinone biosynthesis; menaquinol from 1,4-dihydroxy-2-naphthoate: step 1/2.</text>
</comment>
<comment type="function">
    <text evidence="8">Conversion of 1,4-dihydroxy-2-naphthoate (DHNA) to demethylmenaquinone (DMK).</text>
</comment>
<comment type="caution">
    <text evidence="10">The sequence shown here is derived from an EMBL/GenBank/DDBJ whole genome shotgun (WGS) entry which is preliminary data.</text>
</comment>
<dbReference type="PANTHER" id="PTHR13929">
    <property type="entry name" value="1,4-DIHYDROXY-2-NAPHTHOATE OCTAPRENYLTRANSFERASE"/>
    <property type="match status" value="1"/>
</dbReference>
<name>A0ABW4JA23_9BACL</name>
<evidence type="ECO:0000256" key="1">
    <source>
        <dbReference type="ARBA" id="ARBA00004141"/>
    </source>
</evidence>
<comment type="subcellular location">
    <subcellularLocation>
        <location evidence="8">Cell membrane</location>
        <topology evidence="8">Multi-pass membrane protein</topology>
    </subcellularLocation>
    <subcellularLocation>
        <location evidence="1">Membrane</location>
        <topology evidence="1">Multi-pass membrane protein</topology>
    </subcellularLocation>
</comment>
<gene>
    <name evidence="8" type="primary">menA</name>
    <name evidence="10" type="ORF">ACFSB2_00480</name>
</gene>
<accession>A0ABW4JA23</accession>
<evidence type="ECO:0000256" key="8">
    <source>
        <dbReference type="HAMAP-Rule" id="MF_01937"/>
    </source>
</evidence>
<feature type="transmembrane region" description="Helical" evidence="8">
    <location>
        <begin position="49"/>
        <end position="71"/>
    </location>
</feature>
<comment type="catalytic activity">
    <reaction evidence="8">
        <text>an all-trans-polyprenyl diphosphate + 1,4-dihydroxy-2-naphthoate + H(+) = a 2-demethylmenaquinol + CO2 + diphosphate</text>
        <dbReference type="Rhea" id="RHEA:26478"/>
        <dbReference type="Rhea" id="RHEA-COMP:9563"/>
        <dbReference type="Rhea" id="RHEA-COMP:9564"/>
        <dbReference type="ChEBI" id="CHEBI:11173"/>
        <dbReference type="ChEBI" id="CHEBI:15378"/>
        <dbReference type="ChEBI" id="CHEBI:16526"/>
        <dbReference type="ChEBI" id="CHEBI:33019"/>
        <dbReference type="ChEBI" id="CHEBI:55437"/>
        <dbReference type="ChEBI" id="CHEBI:58914"/>
        <dbReference type="EC" id="2.5.1.74"/>
    </reaction>
</comment>
<dbReference type="NCBIfam" id="NF004749">
    <property type="entry name" value="PRK06080.1-1"/>
    <property type="match status" value="1"/>
</dbReference>
<dbReference type="EC" id="2.5.1.74" evidence="8 9"/>
<keyword evidence="2 8" id="KW-0474">Menaquinone biosynthesis</keyword>
<evidence type="ECO:0000256" key="9">
    <source>
        <dbReference type="NCBIfam" id="TIGR00751"/>
    </source>
</evidence>
<evidence type="ECO:0000256" key="4">
    <source>
        <dbReference type="ARBA" id="ARBA00022679"/>
    </source>
</evidence>
<feature type="transmembrane region" description="Helical" evidence="8">
    <location>
        <begin position="292"/>
        <end position="309"/>
    </location>
</feature>
<evidence type="ECO:0000256" key="7">
    <source>
        <dbReference type="ARBA" id="ARBA00023136"/>
    </source>
</evidence>
<keyword evidence="3 8" id="KW-1003">Cell membrane</keyword>
<evidence type="ECO:0000256" key="2">
    <source>
        <dbReference type="ARBA" id="ARBA00022428"/>
    </source>
</evidence>
<feature type="transmembrane region" description="Helical" evidence="8">
    <location>
        <begin position="20"/>
        <end position="43"/>
    </location>
</feature>
<proteinExistence type="inferred from homology"/>
<dbReference type="HAMAP" id="MF_01937">
    <property type="entry name" value="MenA_1"/>
    <property type="match status" value="1"/>
</dbReference>
<evidence type="ECO:0000313" key="11">
    <source>
        <dbReference type="Proteomes" id="UP001597079"/>
    </source>
</evidence>
<evidence type="ECO:0000256" key="6">
    <source>
        <dbReference type="ARBA" id="ARBA00022989"/>
    </source>
</evidence>
<dbReference type="PIRSF" id="PIRSF005355">
    <property type="entry name" value="UBIAD1"/>
    <property type="match status" value="1"/>
</dbReference>
<keyword evidence="6 8" id="KW-1133">Transmembrane helix</keyword>
<keyword evidence="5 8" id="KW-0812">Transmembrane</keyword>
<feature type="transmembrane region" description="Helical" evidence="8">
    <location>
        <begin position="155"/>
        <end position="174"/>
    </location>
</feature>